<evidence type="ECO:0000313" key="1">
    <source>
        <dbReference type="EMBL" id="WQH12597.1"/>
    </source>
</evidence>
<organism evidence="1 2">
    <name type="scientific">Vreelandella neptunia</name>
    <dbReference type="NCBI Taxonomy" id="115551"/>
    <lineage>
        <taxon>Bacteria</taxon>
        <taxon>Pseudomonadati</taxon>
        <taxon>Pseudomonadota</taxon>
        <taxon>Gammaproteobacteria</taxon>
        <taxon>Oceanospirillales</taxon>
        <taxon>Halomonadaceae</taxon>
        <taxon>Vreelandella</taxon>
    </lineage>
</organism>
<dbReference type="EMBL" id="CP140255">
    <property type="protein sequence ID" value="WQH12597.1"/>
    <property type="molecule type" value="Genomic_DNA"/>
</dbReference>
<reference evidence="1 2" key="1">
    <citation type="submission" date="2023-11" db="EMBL/GenBank/DDBJ databases">
        <title>MicrobeMod: A computational toolkit for identifying prokaryotic methylation and restriction-modification with nanopore sequencing.</title>
        <authorList>
            <person name="Crits-Christoph A."/>
            <person name="Kang S.C."/>
            <person name="Lee H."/>
            <person name="Ostrov N."/>
        </authorList>
    </citation>
    <scope>NUCLEOTIDE SEQUENCE [LARGE SCALE GENOMIC DNA]</scope>
    <source>
        <strain evidence="1 2">ATCC BAA-805</strain>
    </source>
</reference>
<accession>A0ABZ0YKG5</accession>
<evidence type="ECO:0000313" key="2">
    <source>
        <dbReference type="Proteomes" id="UP001324794"/>
    </source>
</evidence>
<name>A0ABZ0YKG5_9GAMM</name>
<protein>
    <submittedName>
        <fullName evidence="1">Uncharacterized protein</fullName>
    </submittedName>
</protein>
<dbReference type="Proteomes" id="UP001324794">
    <property type="component" value="Chromosome"/>
</dbReference>
<gene>
    <name evidence="1" type="ORF">SR894_21015</name>
</gene>
<dbReference type="RefSeq" id="WP_223288766.1">
    <property type="nucleotide sequence ID" value="NZ_CP140255.1"/>
</dbReference>
<proteinExistence type="predicted"/>
<sequence>MTHKKANSRRETHEPIRVIGVSGQSIIIGKPEAKATVFQDPVFLLAARRQAHEKAVKVIMGHRKELLRTYNAF</sequence>
<keyword evidence="2" id="KW-1185">Reference proteome</keyword>